<evidence type="ECO:0000256" key="1">
    <source>
        <dbReference type="SAM" id="Phobius"/>
    </source>
</evidence>
<evidence type="ECO:0000313" key="2">
    <source>
        <dbReference type="EMBL" id="AKB69635.1"/>
    </source>
</evidence>
<dbReference type="HOGENOM" id="CLU_071221_0_0_2"/>
<accession>A0A0E3WNK5</accession>
<dbReference type="PATRIC" id="fig|1434114.4.peg.3891"/>
<dbReference type="RefSeq" id="WP_230670601.1">
    <property type="nucleotide sequence ID" value="NZ_CP009513.1"/>
</dbReference>
<keyword evidence="1" id="KW-0812">Transmembrane</keyword>
<reference evidence="2 3" key="1">
    <citation type="submission" date="2014-07" db="EMBL/GenBank/DDBJ databases">
        <title>Methanogenic archaea and the global carbon cycle.</title>
        <authorList>
            <person name="Henriksen J.R."/>
            <person name="Luke J."/>
            <person name="Reinhart S."/>
            <person name="Benedict M.N."/>
            <person name="Youngblut N.D."/>
            <person name="Metcalf M.E."/>
            <person name="Whitaker R.J."/>
            <person name="Metcalf W.W."/>
        </authorList>
    </citation>
    <scope>NUCLEOTIDE SEQUENCE [LARGE SCALE GENOMIC DNA]</scope>
    <source>
        <strain evidence="2 3">LYC</strain>
    </source>
</reference>
<name>A0A0E3WNK5_METMZ</name>
<organism evidence="2 3">
    <name type="scientific">Methanosarcina mazei LYC</name>
    <dbReference type="NCBI Taxonomy" id="1434114"/>
    <lineage>
        <taxon>Archaea</taxon>
        <taxon>Methanobacteriati</taxon>
        <taxon>Methanobacteriota</taxon>
        <taxon>Stenosarchaea group</taxon>
        <taxon>Methanomicrobia</taxon>
        <taxon>Methanosarcinales</taxon>
        <taxon>Methanosarcinaceae</taxon>
        <taxon>Methanosarcina</taxon>
    </lineage>
</organism>
<evidence type="ECO:0000313" key="3">
    <source>
        <dbReference type="Proteomes" id="UP000033063"/>
    </source>
</evidence>
<gene>
    <name evidence="2" type="ORF">MSMAL_3092</name>
</gene>
<dbReference type="Proteomes" id="UP000033063">
    <property type="component" value="Chromosome"/>
</dbReference>
<protein>
    <submittedName>
        <fullName evidence="2">Uncharacterized protein</fullName>
    </submittedName>
</protein>
<proteinExistence type="predicted"/>
<dbReference type="AlphaFoldDB" id="A0A0E3WNK5"/>
<sequence>MPVITDSSGKVEWEEKAGDCIHSFRTELRPYMKSSGGSLTGYGYNYRGYIFVGLDPESPESVNDSIIDEIYLIIEEHCKQEGISEVPVVFEWMGVPVEDIAVVDEPYVDEADNTNFSGNEEEIAGNETTNQIPGFTSVMFIFGLLSLLIIKR</sequence>
<keyword evidence="1" id="KW-1133">Transmembrane helix</keyword>
<keyword evidence="1" id="KW-0472">Membrane</keyword>
<dbReference type="EMBL" id="CP009513">
    <property type="protein sequence ID" value="AKB69635.1"/>
    <property type="molecule type" value="Genomic_DNA"/>
</dbReference>
<dbReference type="GeneID" id="68904093"/>
<feature type="transmembrane region" description="Helical" evidence="1">
    <location>
        <begin position="132"/>
        <end position="150"/>
    </location>
</feature>